<reference evidence="1" key="1">
    <citation type="submission" date="2020-01" db="EMBL/GenBank/DDBJ databases">
        <authorList>
            <consortium name="DOE Joint Genome Institute"/>
            <person name="Haridas S."/>
            <person name="Albert R."/>
            <person name="Binder M."/>
            <person name="Bloem J."/>
            <person name="Labutti K."/>
            <person name="Salamov A."/>
            <person name="Andreopoulos B."/>
            <person name="Baker S.E."/>
            <person name="Barry K."/>
            <person name="Bills G."/>
            <person name="Bluhm B.H."/>
            <person name="Cannon C."/>
            <person name="Castanera R."/>
            <person name="Culley D.E."/>
            <person name="Daum C."/>
            <person name="Ezra D."/>
            <person name="Gonzalez J.B."/>
            <person name="Henrissat B."/>
            <person name="Kuo A."/>
            <person name="Liang C."/>
            <person name="Lipzen A."/>
            <person name="Lutzoni F."/>
            <person name="Magnuson J."/>
            <person name="Mondo S."/>
            <person name="Nolan M."/>
            <person name="Ohm R."/>
            <person name="Pangilinan J."/>
            <person name="Park H.-J."/>
            <person name="Ramirez L."/>
            <person name="Alfaro M."/>
            <person name="Sun H."/>
            <person name="Tritt A."/>
            <person name="Yoshinaga Y."/>
            <person name="Zwiers L.-H."/>
            <person name="Turgeon B.G."/>
            <person name="Goodwin S.B."/>
            <person name="Spatafora J.W."/>
            <person name="Crous P.W."/>
            <person name="Grigoriev I.V."/>
        </authorList>
    </citation>
    <scope>NUCLEOTIDE SEQUENCE</scope>
    <source>
        <strain evidence="1">CBS 394.84</strain>
    </source>
</reference>
<dbReference type="Proteomes" id="UP000800039">
    <property type="component" value="Unassembled WGS sequence"/>
</dbReference>
<protein>
    <submittedName>
        <fullName evidence="1">Uncharacterized protein</fullName>
    </submittedName>
</protein>
<dbReference type="RefSeq" id="XP_040784979.1">
    <property type="nucleotide sequence ID" value="XM_040927080.1"/>
</dbReference>
<keyword evidence="2" id="KW-1185">Reference proteome</keyword>
<name>A0A9P4GBB9_9PLEO</name>
<accession>A0A9P4GBB9</accession>
<gene>
    <name evidence="1" type="ORF">K460DRAFT_184843</name>
</gene>
<dbReference type="GeneID" id="63844332"/>
<dbReference type="EMBL" id="ML976618">
    <property type="protein sequence ID" value="KAF1842416.1"/>
    <property type="molecule type" value="Genomic_DNA"/>
</dbReference>
<proteinExistence type="predicted"/>
<comment type="caution">
    <text evidence="1">The sequence shown here is derived from an EMBL/GenBank/DDBJ whole genome shotgun (WGS) entry which is preliminary data.</text>
</comment>
<evidence type="ECO:0000313" key="1">
    <source>
        <dbReference type="EMBL" id="KAF1842416.1"/>
    </source>
</evidence>
<organism evidence="1 2">
    <name type="scientific">Cucurbitaria berberidis CBS 394.84</name>
    <dbReference type="NCBI Taxonomy" id="1168544"/>
    <lineage>
        <taxon>Eukaryota</taxon>
        <taxon>Fungi</taxon>
        <taxon>Dikarya</taxon>
        <taxon>Ascomycota</taxon>
        <taxon>Pezizomycotina</taxon>
        <taxon>Dothideomycetes</taxon>
        <taxon>Pleosporomycetidae</taxon>
        <taxon>Pleosporales</taxon>
        <taxon>Pleosporineae</taxon>
        <taxon>Cucurbitariaceae</taxon>
        <taxon>Cucurbitaria</taxon>
    </lineage>
</organism>
<evidence type="ECO:0000313" key="2">
    <source>
        <dbReference type="Proteomes" id="UP000800039"/>
    </source>
</evidence>
<dbReference type="AlphaFoldDB" id="A0A9P4GBB9"/>
<sequence>MTEPLHHNPSTKYHVALTHLAPTTHASSTNPPLVPLYALEIGVRHARRPCSHRRITSRKARHFDAFHASQGSHARRSSMCHLSTVLRSRHLGRRMQERKKSAGVCASWSSRQKAHRSVNRLLYRSRCSRGKLCMSCTSFAPVVYFLSVTLRAYPGAALRRPRTLGCGRPPRARATFLSLAFRRAPGRRKQDQS</sequence>